<dbReference type="InterPro" id="IPR000222">
    <property type="entry name" value="PP2C_BS"/>
</dbReference>
<dbReference type="SUPFAM" id="SSF81606">
    <property type="entry name" value="PP2C-like"/>
    <property type="match status" value="1"/>
</dbReference>
<evidence type="ECO:0000256" key="8">
    <source>
        <dbReference type="ARBA" id="ARBA00022912"/>
    </source>
</evidence>
<keyword evidence="8 12" id="KW-0904">Protein phosphatase</keyword>
<dbReference type="FunFam" id="3.60.40.10:FF:000044">
    <property type="entry name" value="probable protein phosphatase 2C 25"/>
    <property type="match status" value="1"/>
</dbReference>
<keyword evidence="6 12" id="KW-0378">Hydrolase</keyword>
<dbReference type="AlphaFoldDB" id="A0AAP0PXQ5"/>
<evidence type="ECO:0000256" key="6">
    <source>
        <dbReference type="ARBA" id="ARBA00022801"/>
    </source>
</evidence>
<accession>A0AAP0PXQ5</accession>
<evidence type="ECO:0000256" key="1">
    <source>
        <dbReference type="ARBA" id="ARBA00001936"/>
    </source>
</evidence>
<keyword evidence="5" id="KW-0479">Metal-binding</keyword>
<dbReference type="InterPro" id="IPR036457">
    <property type="entry name" value="PPM-type-like_dom_sf"/>
</dbReference>
<feature type="compositionally biased region" description="Basic residues" evidence="13">
    <location>
        <begin position="37"/>
        <end position="46"/>
    </location>
</feature>
<evidence type="ECO:0000256" key="4">
    <source>
        <dbReference type="ARBA" id="ARBA00013081"/>
    </source>
</evidence>
<evidence type="ECO:0000256" key="7">
    <source>
        <dbReference type="ARBA" id="ARBA00022842"/>
    </source>
</evidence>
<dbReference type="PROSITE" id="PS51746">
    <property type="entry name" value="PPM_2"/>
    <property type="match status" value="1"/>
</dbReference>
<keyword evidence="9" id="KW-0464">Manganese</keyword>
<dbReference type="SMART" id="SM00332">
    <property type="entry name" value="PP2Cc"/>
    <property type="match status" value="1"/>
</dbReference>
<comment type="cofactor">
    <cofactor evidence="1">
        <name>Mn(2+)</name>
        <dbReference type="ChEBI" id="CHEBI:29035"/>
    </cofactor>
</comment>
<protein>
    <recommendedName>
        <fullName evidence="4">protein-serine/threonine phosphatase</fullName>
        <ecNumber evidence="4">3.1.3.16</ecNumber>
    </recommendedName>
</protein>
<evidence type="ECO:0000256" key="11">
    <source>
        <dbReference type="ARBA" id="ARBA00048336"/>
    </source>
</evidence>
<dbReference type="PANTHER" id="PTHR47992">
    <property type="entry name" value="PROTEIN PHOSPHATASE"/>
    <property type="match status" value="1"/>
</dbReference>
<dbReference type="PROSITE" id="PS01032">
    <property type="entry name" value="PPM_1"/>
    <property type="match status" value="1"/>
</dbReference>
<comment type="caution">
    <text evidence="15">The sequence shown here is derived from an EMBL/GenBank/DDBJ whole genome shotgun (WGS) entry which is preliminary data.</text>
</comment>
<evidence type="ECO:0000256" key="10">
    <source>
        <dbReference type="ARBA" id="ARBA00047761"/>
    </source>
</evidence>
<evidence type="ECO:0000256" key="12">
    <source>
        <dbReference type="RuleBase" id="RU003465"/>
    </source>
</evidence>
<sequence>MSCAVAVSNSPVFSPSRVPSIFCKATVSSPENLTLTHHNHHQHHHGSSSPCASSGSGTASPFRVRIQKSPSGLRSFKKEGGGGAVEAASGSVLKRKRPARIDIPVAALSFAAAAATPVPAEADVEVEREGFSVYCKRGRREAMEDRYSAVVGIQGDPKQAFFGVFDGHGGAKAAEFASKNIDKNIINELTRREGEGIVEAVRHGYLTTDSEFLKEDVHGGTCCVTALIRNGNLVVSNAGDCRAVVSRGGTAEALTSDHRPSREDERERIEAQGGYVDCRNGIWRIQGTLAVSRGVGDGHLKQWVIAEPETKVLAIEPDHEFLILASDGLWDKVSNQEAVDVARALCVETKPETLSACKKLTKLAISRGSCDDISVMNHWKLRRGRHWGLLFIPLEFDL</sequence>
<dbReference type="Proteomes" id="UP001419268">
    <property type="component" value="Unassembled WGS sequence"/>
</dbReference>
<keyword evidence="16" id="KW-1185">Reference proteome</keyword>
<comment type="catalytic activity">
    <reaction evidence="10">
        <text>O-phospho-L-seryl-[protein] + H2O = L-seryl-[protein] + phosphate</text>
        <dbReference type="Rhea" id="RHEA:20629"/>
        <dbReference type="Rhea" id="RHEA-COMP:9863"/>
        <dbReference type="Rhea" id="RHEA-COMP:11604"/>
        <dbReference type="ChEBI" id="CHEBI:15377"/>
        <dbReference type="ChEBI" id="CHEBI:29999"/>
        <dbReference type="ChEBI" id="CHEBI:43474"/>
        <dbReference type="ChEBI" id="CHEBI:83421"/>
        <dbReference type="EC" id="3.1.3.16"/>
    </reaction>
</comment>
<evidence type="ECO:0000313" key="16">
    <source>
        <dbReference type="Proteomes" id="UP001419268"/>
    </source>
</evidence>
<proteinExistence type="inferred from homology"/>
<name>A0AAP0PXQ5_9MAGN</name>
<dbReference type="EC" id="3.1.3.16" evidence="4"/>
<feature type="domain" description="PPM-type phosphatase" evidence="14">
    <location>
        <begin position="130"/>
        <end position="380"/>
    </location>
</feature>
<comment type="similarity">
    <text evidence="3 12">Belongs to the PP2C family.</text>
</comment>
<evidence type="ECO:0000313" key="15">
    <source>
        <dbReference type="EMBL" id="KAK9159115.1"/>
    </source>
</evidence>
<evidence type="ECO:0000256" key="3">
    <source>
        <dbReference type="ARBA" id="ARBA00006702"/>
    </source>
</evidence>
<evidence type="ECO:0000256" key="5">
    <source>
        <dbReference type="ARBA" id="ARBA00022723"/>
    </source>
</evidence>
<evidence type="ECO:0000256" key="9">
    <source>
        <dbReference type="ARBA" id="ARBA00023211"/>
    </source>
</evidence>
<dbReference type="GO" id="GO:0046872">
    <property type="term" value="F:metal ion binding"/>
    <property type="evidence" value="ECO:0007669"/>
    <property type="project" value="UniProtKB-KW"/>
</dbReference>
<comment type="catalytic activity">
    <reaction evidence="11">
        <text>O-phospho-L-threonyl-[protein] + H2O = L-threonyl-[protein] + phosphate</text>
        <dbReference type="Rhea" id="RHEA:47004"/>
        <dbReference type="Rhea" id="RHEA-COMP:11060"/>
        <dbReference type="Rhea" id="RHEA-COMP:11605"/>
        <dbReference type="ChEBI" id="CHEBI:15377"/>
        <dbReference type="ChEBI" id="CHEBI:30013"/>
        <dbReference type="ChEBI" id="CHEBI:43474"/>
        <dbReference type="ChEBI" id="CHEBI:61977"/>
        <dbReference type="EC" id="3.1.3.16"/>
    </reaction>
</comment>
<dbReference type="CDD" id="cd00143">
    <property type="entry name" value="PP2Cc"/>
    <property type="match status" value="1"/>
</dbReference>
<dbReference type="Gene3D" id="3.60.40.10">
    <property type="entry name" value="PPM-type phosphatase domain"/>
    <property type="match status" value="1"/>
</dbReference>
<evidence type="ECO:0000256" key="2">
    <source>
        <dbReference type="ARBA" id="ARBA00001946"/>
    </source>
</evidence>
<gene>
    <name evidence="15" type="ORF">Scep_005689</name>
</gene>
<dbReference type="InterPro" id="IPR001932">
    <property type="entry name" value="PPM-type_phosphatase-like_dom"/>
</dbReference>
<comment type="cofactor">
    <cofactor evidence="2">
        <name>Mg(2+)</name>
        <dbReference type="ChEBI" id="CHEBI:18420"/>
    </cofactor>
</comment>
<feature type="region of interest" description="Disordered" evidence="13">
    <location>
        <begin position="37"/>
        <end position="62"/>
    </location>
</feature>
<feature type="compositionally biased region" description="Low complexity" evidence="13">
    <location>
        <begin position="47"/>
        <end position="61"/>
    </location>
</feature>
<keyword evidence="7" id="KW-0460">Magnesium</keyword>
<dbReference type="EMBL" id="JBBNAG010000002">
    <property type="protein sequence ID" value="KAK9159115.1"/>
    <property type="molecule type" value="Genomic_DNA"/>
</dbReference>
<evidence type="ECO:0000259" key="14">
    <source>
        <dbReference type="PROSITE" id="PS51746"/>
    </source>
</evidence>
<dbReference type="GO" id="GO:0004722">
    <property type="term" value="F:protein serine/threonine phosphatase activity"/>
    <property type="evidence" value="ECO:0007669"/>
    <property type="project" value="UniProtKB-EC"/>
</dbReference>
<reference evidence="15 16" key="1">
    <citation type="submission" date="2024-01" db="EMBL/GenBank/DDBJ databases">
        <title>Genome assemblies of Stephania.</title>
        <authorList>
            <person name="Yang L."/>
        </authorList>
    </citation>
    <scope>NUCLEOTIDE SEQUENCE [LARGE SCALE GENOMIC DNA]</scope>
    <source>
        <strain evidence="15">JXDWG</strain>
        <tissue evidence="15">Leaf</tissue>
    </source>
</reference>
<dbReference type="GO" id="GO:0009738">
    <property type="term" value="P:abscisic acid-activated signaling pathway"/>
    <property type="evidence" value="ECO:0007669"/>
    <property type="project" value="UniProtKB-ARBA"/>
</dbReference>
<evidence type="ECO:0000256" key="13">
    <source>
        <dbReference type="SAM" id="MobiDB-lite"/>
    </source>
</evidence>
<dbReference type="InterPro" id="IPR015655">
    <property type="entry name" value="PP2C"/>
</dbReference>
<organism evidence="15 16">
    <name type="scientific">Stephania cephalantha</name>
    <dbReference type="NCBI Taxonomy" id="152367"/>
    <lineage>
        <taxon>Eukaryota</taxon>
        <taxon>Viridiplantae</taxon>
        <taxon>Streptophyta</taxon>
        <taxon>Embryophyta</taxon>
        <taxon>Tracheophyta</taxon>
        <taxon>Spermatophyta</taxon>
        <taxon>Magnoliopsida</taxon>
        <taxon>Ranunculales</taxon>
        <taxon>Menispermaceae</taxon>
        <taxon>Menispermoideae</taxon>
        <taxon>Cissampelideae</taxon>
        <taxon>Stephania</taxon>
    </lineage>
</organism>
<dbReference type="Pfam" id="PF00481">
    <property type="entry name" value="PP2C"/>
    <property type="match status" value="1"/>
</dbReference>